<evidence type="ECO:0000313" key="9">
    <source>
        <dbReference type="Proteomes" id="UP001187192"/>
    </source>
</evidence>
<comment type="caution">
    <text evidence="8">The sequence shown here is derived from an EMBL/GenBank/DDBJ whole genome shotgun (WGS) entry which is preliminary data.</text>
</comment>
<evidence type="ECO:0000256" key="4">
    <source>
        <dbReference type="ARBA" id="ARBA00023289"/>
    </source>
</evidence>
<keyword evidence="4" id="KW-0636">Prenylation</keyword>
<dbReference type="InterPro" id="IPR006121">
    <property type="entry name" value="HMA_dom"/>
</dbReference>
<evidence type="ECO:0000256" key="5">
    <source>
        <dbReference type="ARBA" id="ARBA00024045"/>
    </source>
</evidence>
<evidence type="ECO:0000259" key="7">
    <source>
        <dbReference type="PROSITE" id="PS50846"/>
    </source>
</evidence>
<dbReference type="Proteomes" id="UP001187192">
    <property type="component" value="Unassembled WGS sequence"/>
</dbReference>
<protein>
    <recommendedName>
        <fullName evidence="7">HMA domain-containing protein</fullName>
    </recommendedName>
</protein>
<keyword evidence="9" id="KW-1185">Reference proteome</keyword>
<evidence type="ECO:0000256" key="1">
    <source>
        <dbReference type="ARBA" id="ARBA00022481"/>
    </source>
</evidence>
<dbReference type="PANTHER" id="PTHR45811">
    <property type="entry name" value="COPPER TRANSPORT PROTEIN FAMILY-RELATED"/>
    <property type="match status" value="1"/>
</dbReference>
<evidence type="ECO:0000256" key="2">
    <source>
        <dbReference type="ARBA" id="ARBA00022723"/>
    </source>
</evidence>
<dbReference type="GO" id="GO:0046872">
    <property type="term" value="F:metal ion binding"/>
    <property type="evidence" value="ECO:0007669"/>
    <property type="project" value="UniProtKB-KW"/>
</dbReference>
<dbReference type="InterPro" id="IPR036163">
    <property type="entry name" value="HMA_dom_sf"/>
</dbReference>
<proteinExistence type="inferred from homology"/>
<dbReference type="SUPFAM" id="SSF55008">
    <property type="entry name" value="HMA, heavy metal-associated domain"/>
    <property type="match status" value="1"/>
</dbReference>
<dbReference type="PANTHER" id="PTHR45811:SF13">
    <property type="entry name" value="OS04G0661100 PROTEIN"/>
    <property type="match status" value="1"/>
</dbReference>
<feature type="compositionally biased region" description="Basic and acidic residues" evidence="6">
    <location>
        <begin position="81"/>
        <end position="103"/>
    </location>
</feature>
<sequence length="141" mass="15517">MAQRTVLKVDLSCEKCKKKLLKAVSAVEGVDKIEVDAPKGTVSVTGNADPYKIIVSARKAAGRHTDVVSVGPPPPPPKPADAQKKAEEQKKKAEEEKKKKKAEEVIPVFHDPHACRECQRLVVVQLDRYDCYEPNPSCSIM</sequence>
<dbReference type="CDD" id="cd00371">
    <property type="entry name" value="HMA"/>
    <property type="match status" value="1"/>
</dbReference>
<dbReference type="Gene3D" id="3.30.70.100">
    <property type="match status" value="1"/>
</dbReference>
<reference evidence="8" key="1">
    <citation type="submission" date="2023-07" db="EMBL/GenBank/DDBJ databases">
        <title>draft genome sequence of fig (Ficus carica).</title>
        <authorList>
            <person name="Takahashi T."/>
            <person name="Nishimura K."/>
        </authorList>
    </citation>
    <scope>NUCLEOTIDE SEQUENCE</scope>
</reference>
<organism evidence="8 9">
    <name type="scientific">Ficus carica</name>
    <name type="common">Common fig</name>
    <dbReference type="NCBI Taxonomy" id="3494"/>
    <lineage>
        <taxon>Eukaryota</taxon>
        <taxon>Viridiplantae</taxon>
        <taxon>Streptophyta</taxon>
        <taxon>Embryophyta</taxon>
        <taxon>Tracheophyta</taxon>
        <taxon>Spermatophyta</taxon>
        <taxon>Magnoliopsida</taxon>
        <taxon>eudicotyledons</taxon>
        <taxon>Gunneridae</taxon>
        <taxon>Pentapetalae</taxon>
        <taxon>rosids</taxon>
        <taxon>fabids</taxon>
        <taxon>Rosales</taxon>
        <taxon>Moraceae</taxon>
        <taxon>Ficeae</taxon>
        <taxon>Ficus</taxon>
    </lineage>
</organism>
<keyword evidence="3" id="KW-0449">Lipoprotein</keyword>
<dbReference type="EMBL" id="BTGU01000002">
    <property type="protein sequence ID" value="GMN29370.1"/>
    <property type="molecule type" value="Genomic_DNA"/>
</dbReference>
<dbReference type="Pfam" id="PF00403">
    <property type="entry name" value="HMA"/>
    <property type="match status" value="1"/>
</dbReference>
<gene>
    <name evidence="8" type="ORF">TIFTF001_002409</name>
</gene>
<feature type="domain" description="HMA" evidence="7">
    <location>
        <begin position="2"/>
        <end position="66"/>
    </location>
</feature>
<evidence type="ECO:0000256" key="6">
    <source>
        <dbReference type="SAM" id="MobiDB-lite"/>
    </source>
</evidence>
<dbReference type="AlphaFoldDB" id="A0AA87ZD23"/>
<feature type="region of interest" description="Disordered" evidence="6">
    <location>
        <begin position="63"/>
        <end position="103"/>
    </location>
</feature>
<evidence type="ECO:0000313" key="8">
    <source>
        <dbReference type="EMBL" id="GMN29370.1"/>
    </source>
</evidence>
<name>A0AA87ZD23_FICCA</name>
<dbReference type="PROSITE" id="PS50846">
    <property type="entry name" value="HMA_2"/>
    <property type="match status" value="1"/>
</dbReference>
<comment type="similarity">
    <text evidence="5">Belongs to the HIPP family.</text>
</comment>
<accession>A0AA87ZD23</accession>
<evidence type="ECO:0000256" key="3">
    <source>
        <dbReference type="ARBA" id="ARBA00023288"/>
    </source>
</evidence>
<keyword evidence="1" id="KW-0488">Methylation</keyword>
<keyword evidence="2" id="KW-0479">Metal-binding</keyword>
<dbReference type="InterPro" id="IPR051863">
    <property type="entry name" value="HIPP"/>
</dbReference>